<evidence type="ECO:0000256" key="2">
    <source>
        <dbReference type="SAM" id="MobiDB-lite"/>
    </source>
</evidence>
<dbReference type="Gene3D" id="3.30.930.30">
    <property type="match status" value="1"/>
</dbReference>
<name>A0A015LUK3_RHIIW</name>
<keyword evidence="1" id="KW-0184">Conjugation</keyword>
<feature type="compositionally biased region" description="Basic and acidic residues" evidence="2">
    <location>
        <begin position="114"/>
        <end position="135"/>
    </location>
</feature>
<dbReference type="HOGENOM" id="CLU_1372870_0_0_1"/>
<comment type="caution">
    <text evidence="4">The sequence shown here is derived from an EMBL/GenBank/DDBJ whole genome shotgun (WGS) entry which is preliminary data.</text>
</comment>
<feature type="domain" description="MobA/MobL protein" evidence="3">
    <location>
        <begin position="17"/>
        <end position="64"/>
    </location>
</feature>
<protein>
    <recommendedName>
        <fullName evidence="3">MobA/MobL protein domain-containing protein</fullName>
    </recommendedName>
</protein>
<dbReference type="Proteomes" id="UP000022910">
    <property type="component" value="Unassembled WGS sequence"/>
</dbReference>
<proteinExistence type="predicted"/>
<sequence length="199" mass="20205">MASFHLAVKTIGRSAGRSATAAAAYRAGVEITDERTGLVHDYTRKQGVEHSALVVPTDAPAWAIVGRGAARACAGPRTGDQRAAWGGGGRGDPRTRSRGRPSQPPRPSADDDAADRPGRAGREDPRTGPEDERGGRALAWPVGRDAECGAGTGERPGAGGPSQPPAARNRAGGDRAYGAERDGDGTPCRASGHAGGAGL</sequence>
<dbReference type="STRING" id="1432141.A0A015LUK3"/>
<dbReference type="Pfam" id="PF03389">
    <property type="entry name" value="MobA_MobL"/>
    <property type="match status" value="1"/>
</dbReference>
<feature type="compositionally biased region" description="Basic and acidic residues" evidence="2">
    <location>
        <begin position="171"/>
        <end position="184"/>
    </location>
</feature>
<reference evidence="4 5" key="1">
    <citation type="submission" date="2014-02" db="EMBL/GenBank/DDBJ databases">
        <title>Single nucleus genome sequencing reveals high similarity among nuclei of an endomycorrhizal fungus.</title>
        <authorList>
            <person name="Lin K."/>
            <person name="Geurts R."/>
            <person name="Zhang Z."/>
            <person name="Limpens E."/>
            <person name="Saunders D.G."/>
            <person name="Mu D."/>
            <person name="Pang E."/>
            <person name="Cao H."/>
            <person name="Cha H."/>
            <person name="Lin T."/>
            <person name="Zhou Q."/>
            <person name="Shang Y."/>
            <person name="Li Y."/>
            <person name="Ivanov S."/>
            <person name="Sharma T."/>
            <person name="Velzen R.V."/>
            <person name="Ruijter N.D."/>
            <person name="Aanen D.K."/>
            <person name="Win J."/>
            <person name="Kamoun S."/>
            <person name="Bisseling T."/>
            <person name="Huang S."/>
        </authorList>
    </citation>
    <scope>NUCLEOTIDE SEQUENCE [LARGE SCALE GENOMIC DNA]</scope>
    <source>
        <strain evidence="5">DAOM197198w</strain>
    </source>
</reference>
<keyword evidence="5" id="KW-1185">Reference proteome</keyword>
<organism evidence="4 5">
    <name type="scientific">Rhizophagus irregularis (strain DAOM 197198w)</name>
    <name type="common">Glomus intraradices</name>
    <dbReference type="NCBI Taxonomy" id="1432141"/>
    <lineage>
        <taxon>Eukaryota</taxon>
        <taxon>Fungi</taxon>
        <taxon>Fungi incertae sedis</taxon>
        <taxon>Mucoromycota</taxon>
        <taxon>Glomeromycotina</taxon>
        <taxon>Glomeromycetes</taxon>
        <taxon>Glomerales</taxon>
        <taxon>Glomeraceae</taxon>
        <taxon>Rhizophagus</taxon>
    </lineage>
</organism>
<dbReference type="AlphaFoldDB" id="A0A015LUK3"/>
<dbReference type="InterPro" id="IPR005053">
    <property type="entry name" value="MobA_MobL"/>
</dbReference>
<gene>
    <name evidence="4" type="ORF">RirG_033720</name>
</gene>
<dbReference type="EMBL" id="JEMT01012259">
    <property type="protein sequence ID" value="EXX76376.1"/>
    <property type="molecule type" value="Genomic_DNA"/>
</dbReference>
<feature type="region of interest" description="Disordered" evidence="2">
    <location>
        <begin position="73"/>
        <end position="199"/>
    </location>
</feature>
<evidence type="ECO:0000313" key="4">
    <source>
        <dbReference type="EMBL" id="EXX76376.1"/>
    </source>
</evidence>
<feature type="compositionally biased region" description="Gly residues" evidence="2">
    <location>
        <begin position="150"/>
        <end position="160"/>
    </location>
</feature>
<evidence type="ECO:0000313" key="5">
    <source>
        <dbReference type="Proteomes" id="UP000022910"/>
    </source>
</evidence>
<evidence type="ECO:0000256" key="1">
    <source>
        <dbReference type="ARBA" id="ARBA00022971"/>
    </source>
</evidence>
<accession>A0A015LUK3</accession>
<evidence type="ECO:0000259" key="3">
    <source>
        <dbReference type="Pfam" id="PF03389"/>
    </source>
</evidence>